<dbReference type="GO" id="GO:0045944">
    <property type="term" value="P:positive regulation of transcription by RNA polymerase II"/>
    <property type="evidence" value="ECO:0007669"/>
    <property type="project" value="TreeGrafter"/>
</dbReference>
<dbReference type="PROSITE" id="PS00028">
    <property type="entry name" value="ZINC_FINGER_C2H2_1"/>
    <property type="match status" value="1"/>
</dbReference>
<keyword evidence="2" id="KW-0677">Repeat</keyword>
<dbReference type="STRING" id="166423.A0A0M9A2P0"/>
<feature type="domain" description="C2H2-type" evidence="6">
    <location>
        <begin position="318"/>
        <end position="345"/>
    </location>
</feature>
<evidence type="ECO:0000256" key="5">
    <source>
        <dbReference type="PROSITE-ProRule" id="PRU00042"/>
    </source>
</evidence>
<accession>A0A0M9A2P0</accession>
<dbReference type="Proteomes" id="UP000053105">
    <property type="component" value="Unassembled WGS sequence"/>
</dbReference>
<sequence>MGYVFGIDISIADEQSIGKLWSRLPNQTDLDNNWHKGLTSWMGYRCSNWKPNKYACPNPNCRSVFTWKRNLTSHLRYQCGQNPRFKCPYCDYVCKVKADIRKHIKIKHKNNDLVLVSAAGGTSRRNSAVLIAQADSLEKRIFEGTCDMDADKDQGSSVPTVRCIRKRSRTCIDTLGPNIGECASFSSTSLLTDNFMRERINLISRCDAEEVLCAQNDPVERTNTEIRATNSVILNNLISKKIRLFHLDGLVNPYILNNFYENIHEERERPLVSSSRVMYLPESSTFHYRMDQYLQVEPQQQRYCRLGKKYGNNDNNRYNCPKCERTYRHLHHMLRHYKFECGSPPRFQCPYCEMRSKQSNNVYKHIRLKHPGLKLEVVVLQYEQQ</sequence>
<keyword evidence="8" id="KW-1185">Reference proteome</keyword>
<dbReference type="Gene3D" id="3.30.160.60">
    <property type="entry name" value="Classic Zinc Finger"/>
    <property type="match status" value="2"/>
</dbReference>
<dbReference type="GO" id="GO:0008270">
    <property type="term" value="F:zinc ion binding"/>
    <property type="evidence" value="ECO:0007669"/>
    <property type="project" value="UniProtKB-KW"/>
</dbReference>
<reference evidence="7 8" key="1">
    <citation type="submission" date="2015-07" db="EMBL/GenBank/DDBJ databases">
        <title>The genome of Melipona quadrifasciata.</title>
        <authorList>
            <person name="Pan H."/>
            <person name="Kapheim K."/>
        </authorList>
    </citation>
    <scope>NUCLEOTIDE SEQUENCE [LARGE SCALE GENOMIC DNA]</scope>
    <source>
        <strain evidence="7">0111107301</strain>
        <tissue evidence="7">Whole body</tissue>
    </source>
</reference>
<dbReference type="PROSITE" id="PS50157">
    <property type="entry name" value="ZINC_FINGER_C2H2_2"/>
    <property type="match status" value="3"/>
</dbReference>
<dbReference type="PANTHER" id="PTHR24403:SF67">
    <property type="entry name" value="FI01116P-RELATED"/>
    <property type="match status" value="1"/>
</dbReference>
<evidence type="ECO:0000256" key="3">
    <source>
        <dbReference type="ARBA" id="ARBA00022771"/>
    </source>
</evidence>
<evidence type="ECO:0000256" key="2">
    <source>
        <dbReference type="ARBA" id="ARBA00022737"/>
    </source>
</evidence>
<keyword evidence="1" id="KW-0479">Metal-binding</keyword>
<feature type="domain" description="C2H2-type" evidence="6">
    <location>
        <begin position="54"/>
        <end position="83"/>
    </location>
</feature>
<dbReference type="OrthoDB" id="3437960at2759"/>
<dbReference type="AlphaFoldDB" id="A0A0M9A2P0"/>
<proteinExistence type="predicted"/>
<evidence type="ECO:0000313" key="8">
    <source>
        <dbReference type="Proteomes" id="UP000053105"/>
    </source>
</evidence>
<dbReference type="PANTHER" id="PTHR24403">
    <property type="entry name" value="ZINC FINGER PROTEIN"/>
    <property type="match status" value="1"/>
</dbReference>
<organism evidence="7 8">
    <name type="scientific">Melipona quadrifasciata</name>
    <dbReference type="NCBI Taxonomy" id="166423"/>
    <lineage>
        <taxon>Eukaryota</taxon>
        <taxon>Metazoa</taxon>
        <taxon>Ecdysozoa</taxon>
        <taxon>Arthropoda</taxon>
        <taxon>Hexapoda</taxon>
        <taxon>Insecta</taxon>
        <taxon>Pterygota</taxon>
        <taxon>Neoptera</taxon>
        <taxon>Endopterygota</taxon>
        <taxon>Hymenoptera</taxon>
        <taxon>Apocrita</taxon>
        <taxon>Aculeata</taxon>
        <taxon>Apoidea</taxon>
        <taxon>Anthophila</taxon>
        <taxon>Apidae</taxon>
        <taxon>Melipona</taxon>
    </lineage>
</organism>
<dbReference type="Pfam" id="PF13909">
    <property type="entry name" value="zf-H2C2_5"/>
    <property type="match status" value="1"/>
</dbReference>
<dbReference type="InterPro" id="IPR036236">
    <property type="entry name" value="Znf_C2H2_sf"/>
</dbReference>
<evidence type="ECO:0000259" key="6">
    <source>
        <dbReference type="PROSITE" id="PS50157"/>
    </source>
</evidence>
<name>A0A0M9A2P0_9HYME</name>
<keyword evidence="4" id="KW-0862">Zinc</keyword>
<evidence type="ECO:0000256" key="4">
    <source>
        <dbReference type="ARBA" id="ARBA00022833"/>
    </source>
</evidence>
<protein>
    <submittedName>
        <fullName evidence="7">Longitudinals lacking protein, isoforms A/B/D/L</fullName>
    </submittedName>
</protein>
<dbReference type="SUPFAM" id="SSF57667">
    <property type="entry name" value="beta-beta-alpha zinc fingers"/>
    <property type="match status" value="2"/>
</dbReference>
<dbReference type="GO" id="GO:0005634">
    <property type="term" value="C:nucleus"/>
    <property type="evidence" value="ECO:0007669"/>
    <property type="project" value="TreeGrafter"/>
</dbReference>
<dbReference type="EMBL" id="KQ435783">
    <property type="protein sequence ID" value="KOX74693.1"/>
    <property type="molecule type" value="Genomic_DNA"/>
</dbReference>
<dbReference type="InterPro" id="IPR050688">
    <property type="entry name" value="Zinc_finger/UBP_domain"/>
</dbReference>
<dbReference type="SMART" id="SM00355">
    <property type="entry name" value="ZnF_C2H2"/>
    <property type="match status" value="4"/>
</dbReference>
<keyword evidence="3 5" id="KW-0863">Zinc-finger</keyword>
<feature type="domain" description="C2H2-type" evidence="6">
    <location>
        <begin position="347"/>
        <end position="375"/>
    </location>
</feature>
<gene>
    <name evidence="7" type="ORF">WN51_13128</name>
</gene>
<dbReference type="InterPro" id="IPR013087">
    <property type="entry name" value="Znf_C2H2_type"/>
</dbReference>
<evidence type="ECO:0000313" key="7">
    <source>
        <dbReference type="EMBL" id="KOX74693.1"/>
    </source>
</evidence>
<evidence type="ECO:0000256" key="1">
    <source>
        <dbReference type="ARBA" id="ARBA00022723"/>
    </source>
</evidence>